<name>A0A914YAZ1_9BILA</name>
<sequence length="123" mass="13860">MGDLQQQMSKTLLVELKELEKEGIVIKYRGSRRRFKVILLTLAGDNLGLNQLGALCTCFSGNNPCRMCNVTARNLKGKYELPVQGLKTAEVYDQIISRGDAEEMVDWGIRAPCAFNELQYLVF</sequence>
<dbReference type="Proteomes" id="UP000887577">
    <property type="component" value="Unplaced"/>
</dbReference>
<dbReference type="AlphaFoldDB" id="A0A914YAZ1"/>
<dbReference type="WBParaSite" id="PSU_v2.g15936.t1">
    <property type="protein sequence ID" value="PSU_v2.g15936.t1"/>
    <property type="gene ID" value="PSU_v2.g15936"/>
</dbReference>
<evidence type="ECO:0000313" key="2">
    <source>
        <dbReference type="WBParaSite" id="PSU_v2.g15936.t1"/>
    </source>
</evidence>
<proteinExistence type="predicted"/>
<keyword evidence="1" id="KW-1185">Reference proteome</keyword>
<reference evidence="2" key="1">
    <citation type="submission" date="2022-11" db="UniProtKB">
        <authorList>
            <consortium name="WormBaseParasite"/>
        </authorList>
    </citation>
    <scope>IDENTIFICATION</scope>
</reference>
<organism evidence="1 2">
    <name type="scientific">Panagrolaimus superbus</name>
    <dbReference type="NCBI Taxonomy" id="310955"/>
    <lineage>
        <taxon>Eukaryota</taxon>
        <taxon>Metazoa</taxon>
        <taxon>Ecdysozoa</taxon>
        <taxon>Nematoda</taxon>
        <taxon>Chromadorea</taxon>
        <taxon>Rhabditida</taxon>
        <taxon>Tylenchina</taxon>
        <taxon>Panagrolaimomorpha</taxon>
        <taxon>Panagrolaimoidea</taxon>
        <taxon>Panagrolaimidae</taxon>
        <taxon>Panagrolaimus</taxon>
    </lineage>
</organism>
<accession>A0A914YAZ1</accession>
<protein>
    <submittedName>
        <fullName evidence="2">Uncharacterized protein</fullName>
    </submittedName>
</protein>
<evidence type="ECO:0000313" key="1">
    <source>
        <dbReference type="Proteomes" id="UP000887577"/>
    </source>
</evidence>